<evidence type="ECO:0000259" key="8">
    <source>
        <dbReference type="PROSITE" id="PS50850"/>
    </source>
</evidence>
<feature type="transmembrane region" description="Helical" evidence="7">
    <location>
        <begin position="488"/>
        <end position="507"/>
    </location>
</feature>
<dbReference type="SUPFAM" id="SSF103473">
    <property type="entry name" value="MFS general substrate transporter"/>
    <property type="match status" value="1"/>
</dbReference>
<feature type="domain" description="Major facilitator superfamily (MFS) profile" evidence="8">
    <location>
        <begin position="60"/>
        <end position="512"/>
    </location>
</feature>
<feature type="transmembrane region" description="Helical" evidence="7">
    <location>
        <begin position="179"/>
        <end position="203"/>
    </location>
</feature>
<feature type="transmembrane region" description="Helical" evidence="7">
    <location>
        <begin position="223"/>
        <end position="244"/>
    </location>
</feature>
<feature type="transmembrane region" description="Helical" evidence="7">
    <location>
        <begin position="375"/>
        <end position="396"/>
    </location>
</feature>
<dbReference type="InterPro" id="IPR005828">
    <property type="entry name" value="MFS_sugar_transport-like"/>
</dbReference>
<dbReference type="EMBL" id="KN822286">
    <property type="protein sequence ID" value="KIM51105.1"/>
    <property type="molecule type" value="Genomic_DNA"/>
</dbReference>
<evidence type="ECO:0000256" key="4">
    <source>
        <dbReference type="ARBA" id="ARBA00022989"/>
    </source>
</evidence>
<feature type="transmembrane region" description="Helical" evidence="7">
    <location>
        <begin position="151"/>
        <end position="172"/>
    </location>
</feature>
<keyword evidence="2" id="KW-0813">Transport</keyword>
<feature type="transmembrane region" description="Helical" evidence="7">
    <location>
        <begin position="328"/>
        <end position="350"/>
    </location>
</feature>
<proteinExistence type="predicted"/>
<dbReference type="InterPro" id="IPR036259">
    <property type="entry name" value="MFS_trans_sf"/>
</dbReference>
<organism evidence="9 10">
    <name type="scientific">Scleroderma citrinum Foug A</name>
    <dbReference type="NCBI Taxonomy" id="1036808"/>
    <lineage>
        <taxon>Eukaryota</taxon>
        <taxon>Fungi</taxon>
        <taxon>Dikarya</taxon>
        <taxon>Basidiomycota</taxon>
        <taxon>Agaricomycotina</taxon>
        <taxon>Agaricomycetes</taxon>
        <taxon>Agaricomycetidae</taxon>
        <taxon>Boletales</taxon>
        <taxon>Sclerodermatineae</taxon>
        <taxon>Sclerodermataceae</taxon>
        <taxon>Scleroderma</taxon>
    </lineage>
</organism>
<evidence type="ECO:0000256" key="3">
    <source>
        <dbReference type="ARBA" id="ARBA00022692"/>
    </source>
</evidence>
<keyword evidence="4 7" id="KW-1133">Transmembrane helix</keyword>
<dbReference type="Gene3D" id="1.20.1250.20">
    <property type="entry name" value="MFS general substrate transporter like domains"/>
    <property type="match status" value="1"/>
</dbReference>
<dbReference type="InterPro" id="IPR020846">
    <property type="entry name" value="MFS_dom"/>
</dbReference>
<feature type="transmembrane region" description="Helical" evidence="7">
    <location>
        <begin position="126"/>
        <end position="145"/>
    </location>
</feature>
<protein>
    <recommendedName>
        <fullName evidence="8">Major facilitator superfamily (MFS) profile domain-containing protein</fullName>
    </recommendedName>
</protein>
<accession>A0A0C3CR98</accession>
<dbReference type="PROSITE" id="PS50850">
    <property type="entry name" value="MFS"/>
    <property type="match status" value="1"/>
</dbReference>
<dbReference type="Proteomes" id="UP000053989">
    <property type="component" value="Unassembled WGS sequence"/>
</dbReference>
<evidence type="ECO:0000256" key="5">
    <source>
        <dbReference type="ARBA" id="ARBA00023136"/>
    </source>
</evidence>
<reference evidence="10" key="2">
    <citation type="submission" date="2015-01" db="EMBL/GenBank/DDBJ databases">
        <title>Evolutionary Origins and Diversification of the Mycorrhizal Mutualists.</title>
        <authorList>
            <consortium name="DOE Joint Genome Institute"/>
            <consortium name="Mycorrhizal Genomics Consortium"/>
            <person name="Kohler A."/>
            <person name="Kuo A."/>
            <person name="Nagy L.G."/>
            <person name="Floudas D."/>
            <person name="Copeland A."/>
            <person name="Barry K.W."/>
            <person name="Cichocki N."/>
            <person name="Veneault-Fourrey C."/>
            <person name="LaButti K."/>
            <person name="Lindquist E.A."/>
            <person name="Lipzen A."/>
            <person name="Lundell T."/>
            <person name="Morin E."/>
            <person name="Murat C."/>
            <person name="Riley R."/>
            <person name="Ohm R."/>
            <person name="Sun H."/>
            <person name="Tunlid A."/>
            <person name="Henrissat B."/>
            <person name="Grigoriev I.V."/>
            <person name="Hibbett D.S."/>
            <person name="Martin F."/>
        </authorList>
    </citation>
    <scope>NUCLEOTIDE SEQUENCE [LARGE SCALE GENOMIC DNA]</scope>
    <source>
        <strain evidence="10">Foug A</strain>
    </source>
</reference>
<dbReference type="PANTHER" id="PTHR23511">
    <property type="entry name" value="SYNAPTIC VESICLE GLYCOPROTEIN 2"/>
    <property type="match status" value="1"/>
</dbReference>
<feature type="transmembrane region" description="Helical" evidence="7">
    <location>
        <begin position="60"/>
        <end position="83"/>
    </location>
</feature>
<dbReference type="HOGENOM" id="CLU_001265_52_4_1"/>
<keyword evidence="3 7" id="KW-0812">Transmembrane</keyword>
<comment type="subcellular location">
    <subcellularLocation>
        <location evidence="1">Membrane</location>
        <topology evidence="1">Multi-pass membrane protein</topology>
    </subcellularLocation>
</comment>
<evidence type="ECO:0000256" key="1">
    <source>
        <dbReference type="ARBA" id="ARBA00004141"/>
    </source>
</evidence>
<evidence type="ECO:0000313" key="10">
    <source>
        <dbReference type="Proteomes" id="UP000053989"/>
    </source>
</evidence>
<dbReference type="GO" id="GO:0016020">
    <property type="term" value="C:membrane"/>
    <property type="evidence" value="ECO:0007669"/>
    <property type="project" value="UniProtKB-SubCell"/>
</dbReference>
<dbReference type="InParanoid" id="A0A0C3CR98"/>
<evidence type="ECO:0000256" key="6">
    <source>
        <dbReference type="SAM" id="MobiDB-lite"/>
    </source>
</evidence>
<feature type="region of interest" description="Disordered" evidence="6">
    <location>
        <begin position="1"/>
        <end position="23"/>
    </location>
</feature>
<sequence>MSPFQEFHTSHQRGNGGNAESLQAPTDISVDSLDAVYRAKAKILDDAFQEIGMGRYQWRLFVMAGLGWFSDEIGLLTKALILTSVTREFNVQGEWMLLAQALGLLVGVIFWGVGCDLWGRRWSFNLTLLIIAFFTLTAAAAPNYTTLCACISAWSFGVAGNVPVHSIIFIEFVPLSHQYLLTILAIWWSLGDLISTLIAWPLISSFSCPPAPAPCPTSSNRGWRYLLLVLGGIMLIIWIVRFFVFNLQESPKYLIDRGRDDEAVAVVHRVASINGKTSGLKVEHLKEAEKRGGPVHKEARMVTSTGAMRRISTFHANHVRVLFSTRTLAYSMGILVVSWALIGLAFPLFYTFQTYYLQIRGVESGSLFDTYRNQVISYFLSVPAALMAGYLIEVPILGRRRTLAIFTVLTGVFIFLSTTARTTHAYDGWNCGVNYASTVMYAVLFNLSSELFPTKARGTGFSMVLAANYVFSALTPIIVLNTDINSPVPIWVAGGILVSTGFIMLLVPIEPQGRGSVEIYGPELFIDV</sequence>
<dbReference type="GO" id="GO:0022857">
    <property type="term" value="F:transmembrane transporter activity"/>
    <property type="evidence" value="ECO:0007669"/>
    <property type="project" value="InterPro"/>
</dbReference>
<dbReference type="OrthoDB" id="3936150at2759"/>
<evidence type="ECO:0000313" key="9">
    <source>
        <dbReference type="EMBL" id="KIM51105.1"/>
    </source>
</evidence>
<evidence type="ECO:0000256" key="2">
    <source>
        <dbReference type="ARBA" id="ARBA00022448"/>
    </source>
</evidence>
<dbReference type="AlphaFoldDB" id="A0A0C3CR98"/>
<feature type="transmembrane region" description="Helical" evidence="7">
    <location>
        <begin position="461"/>
        <end position="482"/>
    </location>
</feature>
<feature type="transmembrane region" description="Helical" evidence="7">
    <location>
        <begin position="95"/>
        <end position="114"/>
    </location>
</feature>
<dbReference type="FunCoup" id="A0A0C3CR98">
    <property type="interactions" value="131"/>
</dbReference>
<name>A0A0C3CR98_9AGAM</name>
<keyword evidence="5 7" id="KW-0472">Membrane</keyword>
<reference evidence="9 10" key="1">
    <citation type="submission" date="2014-04" db="EMBL/GenBank/DDBJ databases">
        <authorList>
            <consortium name="DOE Joint Genome Institute"/>
            <person name="Kuo A."/>
            <person name="Kohler A."/>
            <person name="Nagy L.G."/>
            <person name="Floudas D."/>
            <person name="Copeland A."/>
            <person name="Barry K.W."/>
            <person name="Cichocki N."/>
            <person name="Veneault-Fourrey C."/>
            <person name="LaButti K."/>
            <person name="Lindquist E.A."/>
            <person name="Lipzen A."/>
            <person name="Lundell T."/>
            <person name="Morin E."/>
            <person name="Murat C."/>
            <person name="Sun H."/>
            <person name="Tunlid A."/>
            <person name="Henrissat B."/>
            <person name="Grigoriev I.V."/>
            <person name="Hibbett D.S."/>
            <person name="Martin F."/>
            <person name="Nordberg H.P."/>
            <person name="Cantor M.N."/>
            <person name="Hua S.X."/>
        </authorList>
    </citation>
    <scope>NUCLEOTIDE SEQUENCE [LARGE SCALE GENOMIC DNA]</scope>
    <source>
        <strain evidence="9 10">Foug A</strain>
    </source>
</reference>
<keyword evidence="10" id="KW-1185">Reference proteome</keyword>
<dbReference type="PANTHER" id="PTHR23511:SF12">
    <property type="entry name" value="TRANSPORTER, PUTATIVE (AFU_ORTHOLOGUE AFUA_7G01740)-RELATED"/>
    <property type="match status" value="1"/>
</dbReference>
<gene>
    <name evidence="9" type="ORF">SCLCIDRAFT_144014</name>
</gene>
<dbReference type="Pfam" id="PF00083">
    <property type="entry name" value="Sugar_tr"/>
    <property type="match status" value="1"/>
</dbReference>
<feature type="transmembrane region" description="Helical" evidence="7">
    <location>
        <begin position="403"/>
        <end position="420"/>
    </location>
</feature>
<evidence type="ECO:0000256" key="7">
    <source>
        <dbReference type="SAM" id="Phobius"/>
    </source>
</evidence>